<keyword evidence="3 7" id="KW-0812">Transmembrane</keyword>
<feature type="transmembrane region" description="Helical" evidence="7">
    <location>
        <begin position="51"/>
        <end position="73"/>
    </location>
</feature>
<dbReference type="GeneID" id="8850881"/>
<protein>
    <submittedName>
        <fullName evidence="8">Predicted protein</fullName>
    </submittedName>
</protein>
<evidence type="ECO:0000313" key="8">
    <source>
        <dbReference type="EMBL" id="EFC39513.1"/>
    </source>
</evidence>
<comment type="similarity">
    <text evidence="2">Belongs to the UPF0057 (PMP3) family.</text>
</comment>
<dbReference type="EMBL" id="GG738899">
    <property type="protein sequence ID" value="EFC39513.1"/>
    <property type="molecule type" value="Genomic_DNA"/>
</dbReference>
<evidence type="ECO:0000256" key="1">
    <source>
        <dbReference type="ARBA" id="ARBA00004370"/>
    </source>
</evidence>
<dbReference type="RefSeq" id="XP_002672257.1">
    <property type="nucleotide sequence ID" value="XM_002672211.1"/>
</dbReference>
<evidence type="ECO:0000256" key="7">
    <source>
        <dbReference type="SAM" id="Phobius"/>
    </source>
</evidence>
<dbReference type="Pfam" id="PF01679">
    <property type="entry name" value="Pmp3"/>
    <property type="match status" value="1"/>
</dbReference>
<evidence type="ECO:0000313" key="9">
    <source>
        <dbReference type="Proteomes" id="UP000006671"/>
    </source>
</evidence>
<reference evidence="8 9" key="1">
    <citation type="journal article" date="2010" name="Cell">
        <title>The genome of Naegleria gruberi illuminates early eukaryotic versatility.</title>
        <authorList>
            <person name="Fritz-Laylin L.K."/>
            <person name="Prochnik S.E."/>
            <person name="Ginger M.L."/>
            <person name="Dacks J.B."/>
            <person name="Carpenter M.L."/>
            <person name="Field M.C."/>
            <person name="Kuo A."/>
            <person name="Paredez A."/>
            <person name="Chapman J."/>
            <person name="Pham J."/>
            <person name="Shu S."/>
            <person name="Neupane R."/>
            <person name="Cipriano M."/>
            <person name="Mancuso J."/>
            <person name="Tu H."/>
            <person name="Salamov A."/>
            <person name="Lindquist E."/>
            <person name="Shapiro H."/>
            <person name="Lucas S."/>
            <person name="Grigoriev I.V."/>
            <person name="Cande W.Z."/>
            <person name="Fulton C."/>
            <person name="Rokhsar D.S."/>
            <person name="Dawson S.C."/>
        </authorList>
    </citation>
    <scope>NUCLEOTIDE SEQUENCE [LARGE SCALE GENOMIC DNA]</scope>
    <source>
        <strain evidence="8 9">NEG-M</strain>
    </source>
</reference>
<evidence type="ECO:0000256" key="4">
    <source>
        <dbReference type="ARBA" id="ARBA00022989"/>
    </source>
</evidence>
<dbReference type="AlphaFoldDB" id="D2VUH8"/>
<name>D2VUH8_NAEGR</name>
<feature type="region of interest" description="Disordered" evidence="6">
    <location>
        <begin position="1"/>
        <end position="48"/>
    </location>
</feature>
<organism evidence="9">
    <name type="scientific">Naegleria gruberi</name>
    <name type="common">Amoeba</name>
    <dbReference type="NCBI Taxonomy" id="5762"/>
    <lineage>
        <taxon>Eukaryota</taxon>
        <taxon>Discoba</taxon>
        <taxon>Heterolobosea</taxon>
        <taxon>Tetramitia</taxon>
        <taxon>Eutetramitia</taxon>
        <taxon>Vahlkampfiidae</taxon>
        <taxon>Naegleria</taxon>
    </lineage>
</organism>
<dbReference type="Proteomes" id="UP000006671">
    <property type="component" value="Unassembled WGS sequence"/>
</dbReference>
<evidence type="ECO:0000256" key="6">
    <source>
        <dbReference type="SAM" id="MobiDB-lite"/>
    </source>
</evidence>
<keyword evidence="5 7" id="KW-0472">Membrane</keyword>
<dbReference type="InParanoid" id="D2VUH8"/>
<dbReference type="InterPro" id="IPR000612">
    <property type="entry name" value="PMP3"/>
</dbReference>
<dbReference type="VEuPathDB" id="AmoebaDB:NAEGRDRAFT_81273"/>
<dbReference type="OrthoDB" id="2802411at2759"/>
<evidence type="ECO:0000256" key="2">
    <source>
        <dbReference type="ARBA" id="ARBA00009530"/>
    </source>
</evidence>
<feature type="compositionally biased region" description="Basic and acidic residues" evidence="6">
    <location>
        <begin position="27"/>
        <end position="42"/>
    </location>
</feature>
<gene>
    <name evidence="8" type="ORF">NAEGRDRAFT_81273</name>
</gene>
<keyword evidence="4 7" id="KW-1133">Transmembrane helix</keyword>
<proteinExistence type="inferred from homology"/>
<accession>D2VUH8</accession>
<sequence>MTEGSSVGSGGGGVVIVNIPSSASSDDEIRKAKNSSSRKEDENSGSSSCSLMLLTTAILFPPLAMGILLRFHLKHPMEKGEKVRQIVVCAMLTMLCYVPGLLHVIFAILQEAVGD</sequence>
<keyword evidence="9" id="KW-1185">Reference proteome</keyword>
<evidence type="ECO:0000256" key="5">
    <source>
        <dbReference type="ARBA" id="ARBA00023136"/>
    </source>
</evidence>
<dbReference type="GO" id="GO:0016020">
    <property type="term" value="C:membrane"/>
    <property type="evidence" value="ECO:0007669"/>
    <property type="project" value="UniProtKB-SubCell"/>
</dbReference>
<feature type="transmembrane region" description="Helical" evidence="7">
    <location>
        <begin position="85"/>
        <end position="109"/>
    </location>
</feature>
<dbReference type="KEGG" id="ngr:NAEGRDRAFT_81273"/>
<evidence type="ECO:0000256" key="3">
    <source>
        <dbReference type="ARBA" id="ARBA00022692"/>
    </source>
</evidence>
<comment type="subcellular location">
    <subcellularLocation>
        <location evidence="1">Membrane</location>
    </subcellularLocation>
</comment>